<dbReference type="Proteomes" id="UP000273807">
    <property type="component" value="Unassembled WGS sequence"/>
</dbReference>
<comment type="caution">
    <text evidence="4">The sequence shown here is derived from an EMBL/GenBank/DDBJ whole genome shotgun (WGS) entry which is preliminary data.</text>
</comment>
<dbReference type="InterPro" id="IPR012893">
    <property type="entry name" value="HipA-like_C"/>
</dbReference>
<evidence type="ECO:0000313" key="4">
    <source>
        <dbReference type="EMBL" id="RNL51729.1"/>
    </source>
</evidence>
<dbReference type="GO" id="GO:0016301">
    <property type="term" value="F:kinase activity"/>
    <property type="evidence" value="ECO:0007669"/>
    <property type="project" value="UniProtKB-KW"/>
</dbReference>
<dbReference type="EMBL" id="RBED01000122">
    <property type="protein sequence ID" value="RNL51729.1"/>
    <property type="molecule type" value="Genomic_DNA"/>
</dbReference>
<name>A0A3N0BRR6_9MICC</name>
<evidence type="ECO:0000256" key="2">
    <source>
        <dbReference type="ARBA" id="ARBA00022777"/>
    </source>
</evidence>
<protein>
    <submittedName>
        <fullName evidence="4">Type II toxin-antitoxin system HipA family toxin</fullName>
    </submittedName>
</protein>
<keyword evidence="5" id="KW-1185">Reference proteome</keyword>
<dbReference type="AlphaFoldDB" id="A0A3N0BRR6"/>
<dbReference type="Pfam" id="PF07804">
    <property type="entry name" value="HipA_C"/>
    <property type="match status" value="1"/>
</dbReference>
<reference evidence="4 5" key="1">
    <citation type="submission" date="2018-10" db="EMBL/GenBank/DDBJ databases">
        <title>Genome sequencing of Arthrobacter oryzae TNB02.</title>
        <authorList>
            <person name="Cho Y.-J."/>
            <person name="Cho A."/>
            <person name="Kim O.-S."/>
        </authorList>
    </citation>
    <scope>NUCLEOTIDE SEQUENCE [LARGE SCALE GENOMIC DNA]</scope>
    <source>
        <strain evidence="4 5">TNB02</strain>
    </source>
</reference>
<sequence>MSNMGRRLSSSSDHRFQSVDLNGWLLDRDEPAGENEKTWFRDPQAPDHRWMYKPNRQNRSEHEDRSELVASILARQMGIPAADVRLARLPGSRGCLSRNVVCDEDNALEHASLYLSEFVTNFDPRDKDSKGHSEEWIRTILRQLEPPIGARSEGLSAEDWFAGYLIFDALIGNTDRHSENWAIEITPKGAMHLAPSYDHATSLGVTTRGQRLERLLSSEDQIRQFATKAMAHRFEGQSKTSLVEFASHFLKGCSMEAQDHWGNTVSRFHMELANRSIEQSKMSAGATRLAAMIVSINKERLVSCLGC</sequence>
<organism evidence="4 5">
    <name type="scientific">Arthrobacter oryzae</name>
    <dbReference type="NCBI Taxonomy" id="409290"/>
    <lineage>
        <taxon>Bacteria</taxon>
        <taxon>Bacillati</taxon>
        <taxon>Actinomycetota</taxon>
        <taxon>Actinomycetes</taxon>
        <taxon>Micrococcales</taxon>
        <taxon>Micrococcaceae</taxon>
        <taxon>Arthrobacter</taxon>
    </lineage>
</organism>
<feature type="domain" description="HipA-like C-terminal" evidence="3">
    <location>
        <begin position="32"/>
        <end position="227"/>
    </location>
</feature>
<evidence type="ECO:0000256" key="1">
    <source>
        <dbReference type="ARBA" id="ARBA00022679"/>
    </source>
</evidence>
<dbReference type="Gene3D" id="1.10.1070.20">
    <property type="match status" value="1"/>
</dbReference>
<gene>
    <name evidence="4" type="ORF">D7003_15125</name>
</gene>
<evidence type="ECO:0000313" key="5">
    <source>
        <dbReference type="Proteomes" id="UP000273807"/>
    </source>
</evidence>
<proteinExistence type="predicted"/>
<dbReference type="OrthoDB" id="9812605at2"/>
<keyword evidence="1" id="KW-0808">Transferase</keyword>
<keyword evidence="2" id="KW-0418">Kinase</keyword>
<evidence type="ECO:0000259" key="3">
    <source>
        <dbReference type="Pfam" id="PF07804"/>
    </source>
</evidence>
<accession>A0A3N0BRR6</accession>